<dbReference type="Proteomes" id="UP000324222">
    <property type="component" value="Unassembled WGS sequence"/>
</dbReference>
<keyword evidence="1" id="KW-0472">Membrane</keyword>
<reference evidence="2 3" key="1">
    <citation type="submission" date="2019-05" db="EMBL/GenBank/DDBJ databases">
        <title>Another draft genome of Portunus trituberculatus and its Hox gene families provides insights of decapod evolution.</title>
        <authorList>
            <person name="Jeong J.-H."/>
            <person name="Song I."/>
            <person name="Kim S."/>
            <person name="Choi T."/>
            <person name="Kim D."/>
            <person name="Ryu S."/>
            <person name="Kim W."/>
        </authorList>
    </citation>
    <scope>NUCLEOTIDE SEQUENCE [LARGE SCALE GENOMIC DNA]</scope>
    <source>
        <tissue evidence="2">Muscle</tissue>
    </source>
</reference>
<evidence type="ECO:0000313" key="2">
    <source>
        <dbReference type="EMBL" id="MPC57335.1"/>
    </source>
</evidence>
<evidence type="ECO:0000256" key="1">
    <source>
        <dbReference type="SAM" id="Phobius"/>
    </source>
</evidence>
<keyword evidence="1" id="KW-1133">Transmembrane helix</keyword>
<organism evidence="2 3">
    <name type="scientific">Portunus trituberculatus</name>
    <name type="common">Swimming crab</name>
    <name type="synonym">Neptunus trituberculatus</name>
    <dbReference type="NCBI Taxonomy" id="210409"/>
    <lineage>
        <taxon>Eukaryota</taxon>
        <taxon>Metazoa</taxon>
        <taxon>Ecdysozoa</taxon>
        <taxon>Arthropoda</taxon>
        <taxon>Crustacea</taxon>
        <taxon>Multicrustacea</taxon>
        <taxon>Malacostraca</taxon>
        <taxon>Eumalacostraca</taxon>
        <taxon>Eucarida</taxon>
        <taxon>Decapoda</taxon>
        <taxon>Pleocyemata</taxon>
        <taxon>Brachyura</taxon>
        <taxon>Eubrachyura</taxon>
        <taxon>Portunoidea</taxon>
        <taxon>Portunidae</taxon>
        <taxon>Portuninae</taxon>
        <taxon>Portunus</taxon>
    </lineage>
</organism>
<accession>A0A5B7GIU9</accession>
<evidence type="ECO:0000313" key="3">
    <source>
        <dbReference type="Proteomes" id="UP000324222"/>
    </source>
</evidence>
<proteinExistence type="predicted"/>
<keyword evidence="3" id="KW-1185">Reference proteome</keyword>
<feature type="transmembrane region" description="Helical" evidence="1">
    <location>
        <begin position="32"/>
        <end position="52"/>
    </location>
</feature>
<dbReference type="AlphaFoldDB" id="A0A5B7GIU9"/>
<dbReference type="EMBL" id="VSRR010014698">
    <property type="protein sequence ID" value="MPC57335.1"/>
    <property type="molecule type" value="Genomic_DNA"/>
</dbReference>
<keyword evidence="1" id="KW-0812">Transmembrane</keyword>
<comment type="caution">
    <text evidence="2">The sequence shown here is derived from an EMBL/GenBank/DDBJ whole genome shotgun (WGS) entry which is preliminary data.</text>
</comment>
<name>A0A5B7GIU9_PORTR</name>
<protein>
    <submittedName>
        <fullName evidence="2">Uncharacterized protein</fullName>
    </submittedName>
</protein>
<gene>
    <name evidence="2" type="ORF">E2C01_051313</name>
</gene>
<sequence>MSLSSTPLYLLLDINHISINTLSSFFSHLPCGFSLFFVSTLLTLYCFLFFHLTHYTTQHCPRETVPRARLDSWLPLRSSSTQLI</sequence>